<organism evidence="1 2">
    <name type="scientific">Boletus edulis BED1</name>
    <dbReference type="NCBI Taxonomy" id="1328754"/>
    <lineage>
        <taxon>Eukaryota</taxon>
        <taxon>Fungi</taxon>
        <taxon>Dikarya</taxon>
        <taxon>Basidiomycota</taxon>
        <taxon>Agaricomycotina</taxon>
        <taxon>Agaricomycetes</taxon>
        <taxon>Agaricomycetidae</taxon>
        <taxon>Boletales</taxon>
        <taxon>Boletineae</taxon>
        <taxon>Boletaceae</taxon>
        <taxon>Boletoideae</taxon>
        <taxon>Boletus</taxon>
    </lineage>
</organism>
<keyword evidence="2" id="KW-1185">Reference proteome</keyword>
<dbReference type="EMBL" id="WHUW01000008">
    <property type="protein sequence ID" value="KAF8443333.1"/>
    <property type="molecule type" value="Genomic_DNA"/>
</dbReference>
<sequence length="167" mass="18364">MSASPILPGLRRYTRMIATHDVALRIHDWRERAVEVLAVACLNDAGAAQFNGAIEAGEMHDVDAVLERVGQGQIDPGEDCRSLRFRGENDDRWLISARHSPSQTLACPPRGVSICIHAIIGSPTPLFGSVFEKHILVKNRKEGDFLAGSYVLFTDSGRMGLTEFVLH</sequence>
<reference evidence="1" key="1">
    <citation type="submission" date="2019-10" db="EMBL/GenBank/DDBJ databases">
        <authorList>
            <consortium name="DOE Joint Genome Institute"/>
            <person name="Kuo A."/>
            <person name="Miyauchi S."/>
            <person name="Kiss E."/>
            <person name="Drula E."/>
            <person name="Kohler A."/>
            <person name="Sanchez-Garcia M."/>
            <person name="Andreopoulos B."/>
            <person name="Barry K.W."/>
            <person name="Bonito G."/>
            <person name="Buee M."/>
            <person name="Carver A."/>
            <person name="Chen C."/>
            <person name="Cichocki N."/>
            <person name="Clum A."/>
            <person name="Culley D."/>
            <person name="Crous P.W."/>
            <person name="Fauchery L."/>
            <person name="Girlanda M."/>
            <person name="Hayes R."/>
            <person name="Keri Z."/>
            <person name="LaButti K."/>
            <person name="Lipzen A."/>
            <person name="Lombard V."/>
            <person name="Magnuson J."/>
            <person name="Maillard F."/>
            <person name="Morin E."/>
            <person name="Murat C."/>
            <person name="Nolan M."/>
            <person name="Ohm R."/>
            <person name="Pangilinan J."/>
            <person name="Pereira M."/>
            <person name="Perotto S."/>
            <person name="Peter M."/>
            <person name="Riley R."/>
            <person name="Sitrit Y."/>
            <person name="Stielow B."/>
            <person name="Szollosi G."/>
            <person name="Zifcakova L."/>
            <person name="Stursova M."/>
            <person name="Spatafora J.W."/>
            <person name="Tedersoo L."/>
            <person name="Vaario L.-M."/>
            <person name="Yamada A."/>
            <person name="Yan M."/>
            <person name="Wang P."/>
            <person name="Xu J."/>
            <person name="Bruns T."/>
            <person name="Baldrian P."/>
            <person name="Vilgalys R."/>
            <person name="Henrissat B."/>
            <person name="Grigoriev I.V."/>
            <person name="Hibbett D."/>
            <person name="Nagy L.G."/>
            <person name="Martin F.M."/>
        </authorList>
    </citation>
    <scope>NUCLEOTIDE SEQUENCE</scope>
    <source>
        <strain evidence="1">BED1</strain>
    </source>
</reference>
<dbReference type="AlphaFoldDB" id="A0AAD4BZD5"/>
<protein>
    <submittedName>
        <fullName evidence="1">Uncharacterized protein</fullName>
    </submittedName>
</protein>
<reference evidence="1" key="2">
    <citation type="journal article" date="2020" name="Nat. Commun.">
        <title>Large-scale genome sequencing of mycorrhizal fungi provides insights into the early evolution of symbiotic traits.</title>
        <authorList>
            <person name="Miyauchi S."/>
            <person name="Kiss E."/>
            <person name="Kuo A."/>
            <person name="Drula E."/>
            <person name="Kohler A."/>
            <person name="Sanchez-Garcia M."/>
            <person name="Morin E."/>
            <person name="Andreopoulos B."/>
            <person name="Barry K.W."/>
            <person name="Bonito G."/>
            <person name="Buee M."/>
            <person name="Carver A."/>
            <person name="Chen C."/>
            <person name="Cichocki N."/>
            <person name="Clum A."/>
            <person name="Culley D."/>
            <person name="Crous P.W."/>
            <person name="Fauchery L."/>
            <person name="Girlanda M."/>
            <person name="Hayes R.D."/>
            <person name="Keri Z."/>
            <person name="LaButti K."/>
            <person name="Lipzen A."/>
            <person name="Lombard V."/>
            <person name="Magnuson J."/>
            <person name="Maillard F."/>
            <person name="Murat C."/>
            <person name="Nolan M."/>
            <person name="Ohm R.A."/>
            <person name="Pangilinan J."/>
            <person name="Pereira M.F."/>
            <person name="Perotto S."/>
            <person name="Peter M."/>
            <person name="Pfister S."/>
            <person name="Riley R."/>
            <person name="Sitrit Y."/>
            <person name="Stielow J.B."/>
            <person name="Szollosi G."/>
            <person name="Zifcakova L."/>
            <person name="Stursova M."/>
            <person name="Spatafora J.W."/>
            <person name="Tedersoo L."/>
            <person name="Vaario L.M."/>
            <person name="Yamada A."/>
            <person name="Yan M."/>
            <person name="Wang P."/>
            <person name="Xu J."/>
            <person name="Bruns T."/>
            <person name="Baldrian P."/>
            <person name="Vilgalys R."/>
            <person name="Dunand C."/>
            <person name="Henrissat B."/>
            <person name="Grigoriev I.V."/>
            <person name="Hibbett D."/>
            <person name="Nagy L.G."/>
            <person name="Martin F.M."/>
        </authorList>
    </citation>
    <scope>NUCLEOTIDE SEQUENCE</scope>
    <source>
        <strain evidence="1">BED1</strain>
    </source>
</reference>
<comment type="caution">
    <text evidence="1">The sequence shown here is derived from an EMBL/GenBank/DDBJ whole genome shotgun (WGS) entry which is preliminary data.</text>
</comment>
<accession>A0AAD4BZD5</accession>
<evidence type="ECO:0000313" key="2">
    <source>
        <dbReference type="Proteomes" id="UP001194468"/>
    </source>
</evidence>
<dbReference type="Proteomes" id="UP001194468">
    <property type="component" value="Unassembled WGS sequence"/>
</dbReference>
<gene>
    <name evidence="1" type="ORF">L210DRAFT_933999</name>
</gene>
<evidence type="ECO:0000313" key="1">
    <source>
        <dbReference type="EMBL" id="KAF8443333.1"/>
    </source>
</evidence>
<name>A0AAD4BZD5_BOLED</name>
<proteinExistence type="predicted"/>